<evidence type="ECO:0000313" key="4">
    <source>
        <dbReference type="Proteomes" id="UP001596380"/>
    </source>
</evidence>
<dbReference type="EC" id="3.-.-.-" evidence="3"/>
<keyword evidence="4" id="KW-1185">Reference proteome</keyword>
<proteinExistence type="predicted"/>
<gene>
    <name evidence="3" type="ORF">ACFQKB_13690</name>
</gene>
<reference evidence="4" key="1">
    <citation type="journal article" date="2019" name="Int. J. Syst. Evol. Microbiol.">
        <title>The Global Catalogue of Microorganisms (GCM) 10K type strain sequencing project: providing services to taxonomists for standard genome sequencing and annotation.</title>
        <authorList>
            <consortium name="The Broad Institute Genomics Platform"/>
            <consortium name="The Broad Institute Genome Sequencing Center for Infectious Disease"/>
            <person name="Wu L."/>
            <person name="Ma J."/>
        </authorList>
    </citation>
    <scope>NUCLEOTIDE SEQUENCE [LARGE SCALE GENOMIC DNA]</scope>
    <source>
        <strain evidence="4">JCM 3369</strain>
    </source>
</reference>
<evidence type="ECO:0000259" key="2">
    <source>
        <dbReference type="Pfam" id="PF00144"/>
    </source>
</evidence>
<dbReference type="PANTHER" id="PTHR46825:SF7">
    <property type="entry name" value="D-ALANYL-D-ALANINE CARBOXYPEPTIDASE"/>
    <property type="match status" value="1"/>
</dbReference>
<dbReference type="Proteomes" id="UP001596380">
    <property type="component" value="Unassembled WGS sequence"/>
</dbReference>
<dbReference type="RefSeq" id="WP_378063262.1">
    <property type="nucleotide sequence ID" value="NZ_JBHSXS010000006.1"/>
</dbReference>
<dbReference type="InterPro" id="IPR012338">
    <property type="entry name" value="Beta-lactam/transpept-like"/>
</dbReference>
<comment type="caution">
    <text evidence="3">The sequence shown here is derived from an EMBL/GenBank/DDBJ whole genome shotgun (WGS) entry which is preliminary data.</text>
</comment>
<dbReference type="SUPFAM" id="SSF56601">
    <property type="entry name" value="beta-lactamase/transpeptidase-like"/>
    <property type="match status" value="1"/>
</dbReference>
<keyword evidence="3" id="KW-0378">Hydrolase</keyword>
<feature type="chain" id="PRO_5047265359" evidence="1">
    <location>
        <begin position="21"/>
        <end position="381"/>
    </location>
</feature>
<organism evidence="3 4">
    <name type="scientific">Actinomadura yumaensis</name>
    <dbReference type="NCBI Taxonomy" id="111807"/>
    <lineage>
        <taxon>Bacteria</taxon>
        <taxon>Bacillati</taxon>
        <taxon>Actinomycetota</taxon>
        <taxon>Actinomycetes</taxon>
        <taxon>Streptosporangiales</taxon>
        <taxon>Thermomonosporaceae</taxon>
        <taxon>Actinomadura</taxon>
    </lineage>
</organism>
<evidence type="ECO:0000313" key="3">
    <source>
        <dbReference type="EMBL" id="MFC6880814.1"/>
    </source>
</evidence>
<feature type="domain" description="Beta-lactamase-related" evidence="2">
    <location>
        <begin position="41"/>
        <end position="372"/>
    </location>
</feature>
<keyword evidence="1" id="KW-0732">Signal</keyword>
<dbReference type="Pfam" id="PF00144">
    <property type="entry name" value="Beta-lactamase"/>
    <property type="match status" value="1"/>
</dbReference>
<protein>
    <submittedName>
        <fullName evidence="3">Serine hydrolase domain-containing protein</fullName>
        <ecNumber evidence="3">3.-.-.-</ecNumber>
    </submittedName>
</protein>
<dbReference type="GO" id="GO:0016787">
    <property type="term" value="F:hydrolase activity"/>
    <property type="evidence" value="ECO:0007669"/>
    <property type="project" value="UniProtKB-KW"/>
</dbReference>
<dbReference type="InterPro" id="IPR050491">
    <property type="entry name" value="AmpC-like"/>
</dbReference>
<dbReference type="EMBL" id="JBHSXS010000006">
    <property type="protein sequence ID" value="MFC6880814.1"/>
    <property type="molecule type" value="Genomic_DNA"/>
</dbReference>
<dbReference type="Gene3D" id="3.40.710.10">
    <property type="entry name" value="DD-peptidase/beta-lactamase superfamily"/>
    <property type="match status" value="1"/>
</dbReference>
<dbReference type="PANTHER" id="PTHR46825">
    <property type="entry name" value="D-ALANYL-D-ALANINE-CARBOXYPEPTIDASE/ENDOPEPTIDASE AMPH"/>
    <property type="match status" value="1"/>
</dbReference>
<sequence>MRFRRLATMTMATTALCGLAPTFGPAFVPAARASSTPLQRELDGAVRDTGMPGAIMTRAGRAEVTVRSGVGDVRTGRPVPRHAMVRVGSTTKAFVATVVLQLVGEGRVALDAPVETYLPGVVRGRGGDGRTITVRQLLQHTSGLPDPGTLLPSGRAWAERRFRHRDRGELIRYALSLEPTTARWSYTNTGYLLLGELIEKVTKARSWRDEVARRIVRPLGLRHTYSPEPSEYRIRGPHPRGYLRAPGLIDVTEQDTGYLDAAGDMVSTPAEIDRFFGALLRGRLLRPAVLAEMRRTVPASGAVDEYGLGLEVNRLSCGDLVGHAGQMHGYSMLAGVLDRGRARGRARLGAAVALSVTAEPADMDDFRRILKVADTALCARP</sequence>
<name>A0ABW2CH06_9ACTN</name>
<evidence type="ECO:0000256" key="1">
    <source>
        <dbReference type="SAM" id="SignalP"/>
    </source>
</evidence>
<dbReference type="InterPro" id="IPR001466">
    <property type="entry name" value="Beta-lactam-related"/>
</dbReference>
<feature type="signal peptide" evidence="1">
    <location>
        <begin position="1"/>
        <end position="20"/>
    </location>
</feature>
<accession>A0ABW2CH06</accession>